<evidence type="ECO:0000256" key="7">
    <source>
        <dbReference type="ARBA" id="ARBA00022989"/>
    </source>
</evidence>
<evidence type="ECO:0000256" key="9">
    <source>
        <dbReference type="ARBA" id="ARBA00023136"/>
    </source>
</evidence>
<name>A0AAE2EIK4_MYCMY</name>
<evidence type="ECO:0000256" key="4">
    <source>
        <dbReference type="ARBA" id="ARBA00022547"/>
    </source>
</evidence>
<dbReference type="PANTHER" id="PTHR42823">
    <property type="entry name" value="ATP SYNTHASE SUBUNIT A, CHLOROPLASTIC"/>
    <property type="match status" value="1"/>
</dbReference>
<protein>
    <submittedName>
        <fullName evidence="12">ATP synthase A chain family protein</fullName>
    </submittedName>
</protein>
<feature type="transmembrane region" description="Helical" evidence="11">
    <location>
        <begin position="161"/>
        <end position="186"/>
    </location>
</feature>
<dbReference type="OMA" id="WNQPQLF"/>
<comment type="similarity">
    <text evidence="2">Belongs to the ATPase A chain family.</text>
</comment>
<dbReference type="GO" id="GO:0045259">
    <property type="term" value="C:proton-transporting ATP synthase complex"/>
    <property type="evidence" value="ECO:0007669"/>
    <property type="project" value="UniProtKB-KW"/>
</dbReference>
<keyword evidence="9 11" id="KW-0472">Membrane</keyword>
<dbReference type="RefSeq" id="WP_011167044.1">
    <property type="nucleotide sequence ID" value="NZ_CP010267.1"/>
</dbReference>
<dbReference type="GO" id="GO:0042777">
    <property type="term" value="P:proton motive force-driven plasma membrane ATP synthesis"/>
    <property type="evidence" value="ECO:0007669"/>
    <property type="project" value="TreeGrafter"/>
</dbReference>
<dbReference type="KEGG" id="mmyi:mycmycITA_00941"/>
<evidence type="ECO:0000256" key="5">
    <source>
        <dbReference type="ARBA" id="ARBA00022692"/>
    </source>
</evidence>
<proteinExistence type="inferred from homology"/>
<dbReference type="InterPro" id="IPR045082">
    <property type="entry name" value="ATP_syn_F0_a_bact/chloroplast"/>
</dbReference>
<dbReference type="PANTHER" id="PTHR42823:SF3">
    <property type="entry name" value="ATP SYNTHASE SUBUNIT A, CHLOROPLASTIC"/>
    <property type="match status" value="1"/>
</dbReference>
<evidence type="ECO:0000256" key="1">
    <source>
        <dbReference type="ARBA" id="ARBA00004141"/>
    </source>
</evidence>
<sequence>MKLVTFASIKDNLATWNKFNGILITILLVVIIVCIISIIYNKKIRNYNIDDKMPGFLVLVNVFVASVENIVVSILGKKYQKLTPYIMYLFAYIFIGCLLSILGLEAQGTSFTVTLSMGMVTFIMIYYFGIKYQKLAFFKRFRNPVELFTQFTPLISISFRLFGNLIGGSIILGLLYGLLIGFQLSWGVNNIQVDGMTRWASYAIWNPELVENGYLKQYEYWWAGLNLFTTPIMPFLHMYFDLFSGVIQSTVFAMLTLSYWSAQIDDNEKRADLIDQVKEEITNKYQS</sequence>
<keyword evidence="4" id="KW-0138">CF(0)</keyword>
<dbReference type="InterPro" id="IPR035908">
    <property type="entry name" value="F0_ATP_A_sf"/>
</dbReference>
<organism evidence="12 13">
    <name type="scientific">Mycoplasma mycoides subsp. mycoides</name>
    <dbReference type="NCBI Taxonomy" id="2103"/>
    <lineage>
        <taxon>Bacteria</taxon>
        <taxon>Bacillati</taxon>
        <taxon>Mycoplasmatota</taxon>
        <taxon>Mollicutes</taxon>
        <taxon>Mycoplasmataceae</taxon>
        <taxon>Mycoplasma</taxon>
    </lineage>
</organism>
<feature type="transmembrane region" description="Helical" evidence="11">
    <location>
        <begin position="238"/>
        <end position="260"/>
    </location>
</feature>
<dbReference type="SUPFAM" id="SSF81336">
    <property type="entry name" value="F1F0 ATP synthase subunit A"/>
    <property type="match status" value="1"/>
</dbReference>
<evidence type="ECO:0000256" key="10">
    <source>
        <dbReference type="ARBA" id="ARBA00023310"/>
    </source>
</evidence>
<feature type="transmembrane region" description="Helical" evidence="11">
    <location>
        <begin position="53"/>
        <end position="76"/>
    </location>
</feature>
<keyword evidence="6" id="KW-0375">Hydrogen ion transport</keyword>
<keyword evidence="7 11" id="KW-1133">Transmembrane helix</keyword>
<comment type="caution">
    <text evidence="12">The sequence shown here is derived from an EMBL/GenBank/DDBJ whole genome shotgun (WGS) entry which is preliminary data.</text>
</comment>
<dbReference type="AlphaFoldDB" id="A0AAE2EIK4"/>
<dbReference type="EMBL" id="LAEW01000001">
    <property type="protein sequence ID" value="KJQ46119.1"/>
    <property type="molecule type" value="Genomic_DNA"/>
</dbReference>
<feature type="transmembrane region" description="Helical" evidence="11">
    <location>
        <begin position="110"/>
        <end position="130"/>
    </location>
</feature>
<dbReference type="InterPro" id="IPR000568">
    <property type="entry name" value="ATP_synth_F0_asu"/>
</dbReference>
<evidence type="ECO:0000256" key="3">
    <source>
        <dbReference type="ARBA" id="ARBA00022448"/>
    </source>
</evidence>
<evidence type="ECO:0000256" key="8">
    <source>
        <dbReference type="ARBA" id="ARBA00023065"/>
    </source>
</evidence>
<dbReference type="Gene3D" id="1.20.120.220">
    <property type="entry name" value="ATP synthase, F0 complex, subunit A"/>
    <property type="match status" value="1"/>
</dbReference>
<dbReference type="Pfam" id="PF00119">
    <property type="entry name" value="ATP-synt_A"/>
    <property type="match status" value="1"/>
</dbReference>
<dbReference type="GO" id="GO:0046933">
    <property type="term" value="F:proton-transporting ATP synthase activity, rotational mechanism"/>
    <property type="evidence" value="ECO:0007669"/>
    <property type="project" value="TreeGrafter"/>
</dbReference>
<feature type="transmembrane region" description="Helical" evidence="11">
    <location>
        <begin position="21"/>
        <end position="41"/>
    </location>
</feature>
<dbReference type="NCBIfam" id="NF004485">
    <property type="entry name" value="PRK05815.3-3"/>
    <property type="match status" value="1"/>
</dbReference>
<keyword evidence="5 11" id="KW-0812">Transmembrane</keyword>
<feature type="transmembrane region" description="Helical" evidence="11">
    <location>
        <begin position="85"/>
        <end position="104"/>
    </location>
</feature>
<keyword evidence="10" id="KW-0066">ATP synthesis</keyword>
<keyword evidence="3" id="KW-0813">Transport</keyword>
<dbReference type="PROSITE" id="PS00449">
    <property type="entry name" value="ATPASE_A"/>
    <property type="match status" value="1"/>
</dbReference>
<gene>
    <name evidence="12" type="ORF">TS59_0981</name>
</gene>
<evidence type="ECO:0000313" key="12">
    <source>
        <dbReference type="EMBL" id="KJQ46119.1"/>
    </source>
</evidence>
<dbReference type="InterPro" id="IPR023011">
    <property type="entry name" value="ATP_synth_F0_asu_AS"/>
</dbReference>
<evidence type="ECO:0000256" key="11">
    <source>
        <dbReference type="SAM" id="Phobius"/>
    </source>
</evidence>
<dbReference type="Proteomes" id="UP000033624">
    <property type="component" value="Unassembled WGS sequence"/>
</dbReference>
<evidence type="ECO:0000313" key="13">
    <source>
        <dbReference type="Proteomes" id="UP000033624"/>
    </source>
</evidence>
<accession>A0AAE2EIK4</accession>
<reference evidence="12 13" key="1">
    <citation type="submission" date="2015-02" db="EMBL/GenBank/DDBJ databases">
        <title>Mycoplasma mycoides subsp. mycoides strain:B237 Genome sequencing.</title>
        <authorList>
            <person name="Fischer A."/>
            <person name="Santana-Cruz I."/>
            <person name="Schieck E."/>
            <person name="Gourle H."/>
            <person name="Lambert M."/>
            <person name="Nadendla S."/>
            <person name="Miller R.A."/>
            <person name="Weber J."/>
            <person name="Bongcam-Rudloff E."/>
            <person name="Vashee S."/>
            <person name="Frey J."/>
            <person name="Jores J."/>
        </authorList>
    </citation>
    <scope>NUCLEOTIDE SEQUENCE [LARGE SCALE GENOMIC DNA]</scope>
    <source>
        <strain evidence="12 13">B237</strain>
    </source>
</reference>
<keyword evidence="8" id="KW-0406">Ion transport</keyword>
<evidence type="ECO:0000256" key="6">
    <source>
        <dbReference type="ARBA" id="ARBA00022781"/>
    </source>
</evidence>
<dbReference type="GO" id="GO:0005886">
    <property type="term" value="C:plasma membrane"/>
    <property type="evidence" value="ECO:0007669"/>
    <property type="project" value="TreeGrafter"/>
</dbReference>
<dbReference type="CDD" id="cd00310">
    <property type="entry name" value="ATP-synt_Fo_a_6"/>
    <property type="match status" value="1"/>
</dbReference>
<evidence type="ECO:0000256" key="2">
    <source>
        <dbReference type="ARBA" id="ARBA00006810"/>
    </source>
</evidence>
<comment type="subcellular location">
    <subcellularLocation>
        <location evidence="1">Membrane</location>
        <topology evidence="1">Multi-pass membrane protein</topology>
    </subcellularLocation>
</comment>